<reference evidence="3" key="1">
    <citation type="submission" date="2021-02" db="EMBL/GenBank/DDBJ databases">
        <title>Genome sequence of Rhodospirillales sp. strain TMPK1 isolated from soil.</title>
        <authorList>
            <person name="Nakai R."/>
            <person name="Kusada H."/>
            <person name="Tamaki H."/>
        </authorList>
    </citation>
    <scope>NUCLEOTIDE SEQUENCE</scope>
    <source>
        <strain evidence="3">TMPK1</strain>
    </source>
</reference>
<dbReference type="InterPro" id="IPR029058">
    <property type="entry name" value="AB_hydrolase_fold"/>
</dbReference>
<proteinExistence type="predicted"/>
<sequence length="575" mass="62972">MTQLRDRGIRGPFRANAAGTHIVYGADDNGDESWRYYSIEIATRKTIPLTSDLRLRAALVGYSADNANEMVFAHNERRRDRLDLYRIDVTTGVATLQYANDDFEQIWVDSSLEHRLGLKSEAKGKPAFYLRVPGGNFQPLRSPLSDAATPYIVGREDLNYWFDRKGDGTNSLVEVEERVGRKRVLFQDPRADISRILHVTEGGPVGAVCIDYLKPEWHAVDPTFAPQLAQMEAAAAGFLVDRTLSADGKRAILHFVSDTAPATFHLYDVATGQARALFADRAKLRDVALRPMDAQVIRSRDGLDLTTYLTLPSTGARGVPLVINVHGGPHARDAWGFDTTHQWLANRGYAVLSVNFRGSTGFGSKFVKAGEGQWGAKMHDDIMDALAWAVARGVADPARVAIMGSSYGGYEVLMALIRDGDKFACGIDQFGVSNLVGMADRYRSPYREAFARSVGDTFTPASQTSLTKGSPFYLADKLTKPLLIAQGSNDPRVRKIDTDLLMRELRDRNAPVIYTVFADDGHGLGQAGNRLALAAITEAFLAKHLGGSAEPFGNALRGVNLDVRDGADLLPGLRI</sequence>
<evidence type="ECO:0000256" key="1">
    <source>
        <dbReference type="ARBA" id="ARBA00022801"/>
    </source>
</evidence>
<dbReference type="SUPFAM" id="SSF53474">
    <property type="entry name" value="alpha/beta-Hydrolases"/>
    <property type="match status" value="1"/>
</dbReference>
<dbReference type="InterPro" id="IPR001375">
    <property type="entry name" value="Peptidase_S9_cat"/>
</dbReference>
<evidence type="ECO:0000313" key="3">
    <source>
        <dbReference type="EMBL" id="GIL41296.1"/>
    </source>
</evidence>
<protein>
    <submittedName>
        <fullName evidence="3">Peptidase S9</fullName>
    </submittedName>
</protein>
<dbReference type="EMBL" id="BOPV01000001">
    <property type="protein sequence ID" value="GIL41296.1"/>
    <property type="molecule type" value="Genomic_DNA"/>
</dbReference>
<organism evidence="3 4">
    <name type="scientific">Roseiterribacter gracilis</name>
    <dbReference type="NCBI Taxonomy" id="2812848"/>
    <lineage>
        <taxon>Bacteria</taxon>
        <taxon>Pseudomonadati</taxon>
        <taxon>Pseudomonadota</taxon>
        <taxon>Alphaproteobacteria</taxon>
        <taxon>Rhodospirillales</taxon>
        <taxon>Roseiterribacteraceae</taxon>
        <taxon>Roseiterribacter</taxon>
    </lineage>
</organism>
<dbReference type="Proteomes" id="UP000681075">
    <property type="component" value="Unassembled WGS sequence"/>
</dbReference>
<dbReference type="PANTHER" id="PTHR42776">
    <property type="entry name" value="SERINE PEPTIDASE S9 FAMILY MEMBER"/>
    <property type="match status" value="1"/>
</dbReference>
<dbReference type="AlphaFoldDB" id="A0A8S8XJE4"/>
<accession>A0A8S8XJE4</accession>
<keyword evidence="1" id="KW-0378">Hydrolase</keyword>
<dbReference type="PANTHER" id="PTHR42776:SF27">
    <property type="entry name" value="DIPEPTIDYL PEPTIDASE FAMILY MEMBER 6"/>
    <property type="match status" value="1"/>
</dbReference>
<evidence type="ECO:0000313" key="4">
    <source>
        <dbReference type="Proteomes" id="UP000681075"/>
    </source>
</evidence>
<dbReference type="SUPFAM" id="SSF82171">
    <property type="entry name" value="DPP6 N-terminal domain-like"/>
    <property type="match status" value="1"/>
</dbReference>
<dbReference type="Pfam" id="PF00326">
    <property type="entry name" value="Peptidase_S9"/>
    <property type="match status" value="1"/>
</dbReference>
<gene>
    <name evidence="3" type="ORF">TMPK1_35330</name>
</gene>
<name>A0A8S8XJE4_9PROT</name>
<dbReference type="GO" id="GO:0004252">
    <property type="term" value="F:serine-type endopeptidase activity"/>
    <property type="evidence" value="ECO:0007669"/>
    <property type="project" value="TreeGrafter"/>
</dbReference>
<evidence type="ECO:0000259" key="2">
    <source>
        <dbReference type="Pfam" id="PF00326"/>
    </source>
</evidence>
<dbReference type="Gene3D" id="3.40.50.1820">
    <property type="entry name" value="alpha/beta hydrolase"/>
    <property type="match status" value="1"/>
</dbReference>
<keyword evidence="4" id="KW-1185">Reference proteome</keyword>
<feature type="domain" description="Peptidase S9 prolyl oligopeptidase catalytic" evidence="2">
    <location>
        <begin position="335"/>
        <end position="547"/>
    </location>
</feature>
<dbReference type="GO" id="GO:0006508">
    <property type="term" value="P:proteolysis"/>
    <property type="evidence" value="ECO:0007669"/>
    <property type="project" value="InterPro"/>
</dbReference>
<comment type="caution">
    <text evidence="3">The sequence shown here is derived from an EMBL/GenBank/DDBJ whole genome shotgun (WGS) entry which is preliminary data.</text>
</comment>